<dbReference type="GO" id="GO:0016567">
    <property type="term" value="P:protein ubiquitination"/>
    <property type="evidence" value="ECO:0007669"/>
    <property type="project" value="UniProtKB-UniPathway"/>
</dbReference>
<evidence type="ECO:0000256" key="13">
    <source>
        <dbReference type="SAM" id="MobiDB-lite"/>
    </source>
</evidence>
<evidence type="ECO:0000256" key="1">
    <source>
        <dbReference type="ARBA" id="ARBA00004123"/>
    </source>
</evidence>
<comment type="similarity">
    <text evidence="3">Belongs to the CRBN family.</text>
</comment>
<dbReference type="InterPro" id="IPR046336">
    <property type="entry name" value="Lon_prtase_N_sf"/>
</dbReference>
<dbReference type="Gene3D" id="1.20.58.1480">
    <property type="match status" value="1"/>
</dbReference>
<evidence type="ECO:0000256" key="4">
    <source>
        <dbReference type="ARBA" id="ARBA00014394"/>
    </source>
</evidence>
<keyword evidence="5" id="KW-0479">Metal-binding</keyword>
<reference evidence="16" key="1">
    <citation type="submission" date="2017-02" db="UniProtKB">
        <authorList>
            <consortium name="WormBaseParasite"/>
        </authorList>
    </citation>
    <scope>IDENTIFICATION</scope>
</reference>
<dbReference type="InterPro" id="IPR015947">
    <property type="entry name" value="PUA-like_sf"/>
</dbReference>
<dbReference type="WBParaSite" id="EEL_0000057301-mRNA-1">
    <property type="protein sequence ID" value="EEL_0000057301-mRNA-1"/>
    <property type="gene ID" value="EEL_0000057301"/>
</dbReference>
<evidence type="ECO:0000259" key="14">
    <source>
        <dbReference type="PROSITE" id="PS51788"/>
    </source>
</evidence>
<evidence type="ECO:0000256" key="10">
    <source>
        <dbReference type="ARBA" id="ARBA00030079"/>
    </source>
</evidence>
<dbReference type="Pfam" id="PF03226">
    <property type="entry name" value="Yippee-Mis18"/>
    <property type="match status" value="1"/>
</dbReference>
<evidence type="ECO:0000256" key="7">
    <source>
        <dbReference type="ARBA" id="ARBA00022833"/>
    </source>
</evidence>
<accession>A0A0R3RGN3</accession>
<protein>
    <recommendedName>
        <fullName evidence="4">Protein cereblon</fullName>
    </recommendedName>
    <alternativeName>
        <fullName evidence="10">Protein ohgata</fullName>
    </alternativeName>
</protein>
<keyword evidence="15" id="KW-1185">Reference proteome</keyword>
<dbReference type="InterPro" id="IPR004910">
    <property type="entry name" value="Yippee/Mis18/Cereblon"/>
</dbReference>
<dbReference type="InterPro" id="IPR034750">
    <property type="entry name" value="CULT"/>
</dbReference>
<dbReference type="SUPFAM" id="SSF88697">
    <property type="entry name" value="PUA domain-like"/>
    <property type="match status" value="1"/>
</dbReference>
<dbReference type="UniPathway" id="UPA00143"/>
<comment type="function">
    <text evidence="11">Substrate recognition component of a DCX (DDB1-CUL4-X-box) E3 protein ligase complex that mediates the ubiquitination and subsequent proteasomal degradation of target proteins. Has an essential role in mediating growth by negatively regulating insulin signaling. It also has a role in maintaining presynaptic function in the neuromuscular junction synapses of third-instar larvae.</text>
</comment>
<feature type="compositionally biased region" description="Acidic residues" evidence="13">
    <location>
        <begin position="28"/>
        <end position="41"/>
    </location>
</feature>
<proteinExistence type="inferred from homology"/>
<keyword evidence="9" id="KW-0539">Nucleus</keyword>
<dbReference type="Gene3D" id="2.30.130.40">
    <property type="entry name" value="LON domain-like"/>
    <property type="match status" value="1"/>
</dbReference>
<comment type="subunit">
    <text evidence="12">Likely a component of a DCX (DDB1-CUL4-X-box) protein ligase complex. May interact with pic/DDB1.</text>
</comment>
<dbReference type="GO" id="GO:0005634">
    <property type="term" value="C:nucleus"/>
    <property type="evidence" value="ECO:0007669"/>
    <property type="project" value="UniProtKB-SubCell"/>
</dbReference>
<dbReference type="Proteomes" id="UP000050640">
    <property type="component" value="Unplaced"/>
</dbReference>
<dbReference type="CDD" id="cd15777">
    <property type="entry name" value="CRBN_C_like"/>
    <property type="match status" value="1"/>
</dbReference>
<dbReference type="FunFam" id="2.170.150.20:FF:000007">
    <property type="entry name" value="Protein cereblon"/>
    <property type="match status" value="1"/>
</dbReference>
<evidence type="ECO:0000256" key="5">
    <source>
        <dbReference type="ARBA" id="ARBA00022723"/>
    </source>
</evidence>
<evidence type="ECO:0000256" key="2">
    <source>
        <dbReference type="ARBA" id="ARBA00004906"/>
    </source>
</evidence>
<feature type="domain" description="CULT" evidence="14">
    <location>
        <begin position="335"/>
        <end position="440"/>
    </location>
</feature>
<dbReference type="GO" id="GO:0046872">
    <property type="term" value="F:metal ion binding"/>
    <property type="evidence" value="ECO:0007669"/>
    <property type="project" value="UniProtKB-KW"/>
</dbReference>
<dbReference type="Pfam" id="PF02190">
    <property type="entry name" value="LON_substr_bdg"/>
    <property type="match status" value="1"/>
</dbReference>
<dbReference type="Gene3D" id="2.170.150.20">
    <property type="entry name" value="Peptide methionine sulfoxide reductase"/>
    <property type="match status" value="1"/>
</dbReference>
<comment type="pathway">
    <text evidence="2">Protein modification; protein ubiquitination.</text>
</comment>
<sequence length="458" mass="52620">MQYFTKYTVPNEFMVSLLMNHNNLQNIDDENNSIHEDDTESDNTQSSEEDQRERRPFDVTLPPTHQYLRLNGTFFELDFSIQLNGNDDLPHSFKMEDAGKVITVSILEMPIVLLPTQLLPFHTDYPLLVSQLRHAAQENEYIALKPRLDYFDTDIATLIQVRSLQENDGGISVQAVGRQRCRILNRRSAINGMPYGEVRVLEERELPSFSQMLMPASFAHMRPAKSLRYFAAMTAHSYHALKISLTKYYIDEIAKWLYGWHVCEKVKRVLSQGPTALSYWVAANLPIDMEMRLRLLDEPCTDRRLKDEYGIINQTNQTYGVTLREKDKKELDQKIDVIVCKNCGTLLCNMSQMINVSIEGNSAHYVNPGGYVHDLFTVSEVVSTIARGIPSAECSWFPGYKWTIHECSHCGQHVGWRFTSSNLSPRSFFGLTRRSIRPADSRRPITSTIQRIEQLAII</sequence>
<evidence type="ECO:0000256" key="11">
    <source>
        <dbReference type="ARBA" id="ARBA00046075"/>
    </source>
</evidence>
<dbReference type="PROSITE" id="PS51788">
    <property type="entry name" value="CULT"/>
    <property type="match status" value="1"/>
</dbReference>
<keyword evidence="6" id="KW-0833">Ubl conjugation pathway</keyword>
<evidence type="ECO:0000256" key="6">
    <source>
        <dbReference type="ARBA" id="ARBA00022786"/>
    </source>
</evidence>
<dbReference type="STRING" id="1147741.A0A0R3RGN3"/>
<evidence type="ECO:0000256" key="12">
    <source>
        <dbReference type="ARBA" id="ARBA00046796"/>
    </source>
</evidence>
<evidence type="ECO:0000256" key="3">
    <source>
        <dbReference type="ARBA" id="ARBA00005293"/>
    </source>
</evidence>
<keyword evidence="7" id="KW-0862">Zinc</keyword>
<dbReference type="SMART" id="SM00464">
    <property type="entry name" value="LON"/>
    <property type="match status" value="1"/>
</dbReference>
<evidence type="ECO:0000313" key="16">
    <source>
        <dbReference type="WBParaSite" id="EEL_0000057301-mRNA-1"/>
    </source>
</evidence>
<dbReference type="AlphaFoldDB" id="A0A0R3RGN3"/>
<evidence type="ECO:0000256" key="9">
    <source>
        <dbReference type="ARBA" id="ARBA00023242"/>
    </source>
</evidence>
<organism evidence="15 16">
    <name type="scientific">Elaeophora elaphi</name>
    <dbReference type="NCBI Taxonomy" id="1147741"/>
    <lineage>
        <taxon>Eukaryota</taxon>
        <taxon>Metazoa</taxon>
        <taxon>Ecdysozoa</taxon>
        <taxon>Nematoda</taxon>
        <taxon>Chromadorea</taxon>
        <taxon>Rhabditida</taxon>
        <taxon>Spirurina</taxon>
        <taxon>Spiruromorpha</taxon>
        <taxon>Filarioidea</taxon>
        <taxon>Onchocercidae</taxon>
        <taxon>Elaeophora</taxon>
    </lineage>
</organism>
<name>A0A0R3RGN3_9BILA</name>
<evidence type="ECO:0000313" key="15">
    <source>
        <dbReference type="Proteomes" id="UP000050640"/>
    </source>
</evidence>
<keyword evidence="8" id="KW-0832">Ubl conjugation</keyword>
<comment type="subcellular location">
    <subcellularLocation>
        <location evidence="1">Nucleus</location>
    </subcellularLocation>
</comment>
<feature type="region of interest" description="Disordered" evidence="13">
    <location>
        <begin position="28"/>
        <end position="58"/>
    </location>
</feature>
<evidence type="ECO:0000256" key="8">
    <source>
        <dbReference type="ARBA" id="ARBA00022843"/>
    </source>
</evidence>
<dbReference type="InterPro" id="IPR003111">
    <property type="entry name" value="Lon_prtase_N"/>
</dbReference>